<dbReference type="InterPro" id="IPR015797">
    <property type="entry name" value="NUDIX_hydrolase-like_dom_sf"/>
</dbReference>
<dbReference type="Pfam" id="PF00293">
    <property type="entry name" value="NUDIX"/>
    <property type="match status" value="1"/>
</dbReference>
<name>A0A4Y6I5T0_9MOLU</name>
<gene>
    <name evidence="3" type="ORF">FIV53_01535</name>
</gene>
<dbReference type="RefSeq" id="WP_208665000.1">
    <property type="nucleotide sequence ID" value="NZ_CP041147.1"/>
</dbReference>
<evidence type="ECO:0000259" key="2">
    <source>
        <dbReference type="PROSITE" id="PS51462"/>
    </source>
</evidence>
<evidence type="ECO:0000313" key="3">
    <source>
        <dbReference type="EMBL" id="QDF64985.1"/>
    </source>
</evidence>
<accession>A0A4Y6I5T0</accession>
<dbReference type="PROSITE" id="PS51462">
    <property type="entry name" value="NUDIX"/>
    <property type="match status" value="1"/>
</dbReference>
<sequence>MRQFENITLTNMCMIYDDKGNVLAHDRLKRWKGIAFPGGHVELNESIVDSTIREVYEETGLKVSDLQLCGIKQWFNEETGRNVCFLYKTNKFEGQLINTPEGNNFWTTFDQLPKLELADNFGIMLEVFLKDEYSEHYNNKYLNIVDELK</sequence>
<proteinExistence type="inferred from homology"/>
<evidence type="ECO:0000256" key="1">
    <source>
        <dbReference type="ARBA" id="ARBA00005582"/>
    </source>
</evidence>
<evidence type="ECO:0000313" key="4">
    <source>
        <dbReference type="Proteomes" id="UP000315201"/>
    </source>
</evidence>
<dbReference type="AlphaFoldDB" id="A0A4Y6I5T0"/>
<reference evidence="3 4" key="1">
    <citation type="submission" date="2019-06" db="EMBL/GenBank/DDBJ databases">
        <title>Mycoplasma nasistruthionis sp. nov. str Ms03.</title>
        <authorList>
            <person name="Botes A."/>
        </authorList>
    </citation>
    <scope>NUCLEOTIDE SEQUENCE [LARGE SCALE GENOMIC DNA]</scope>
    <source>
        <strain evidence="3 4">Ms03</strain>
    </source>
</reference>
<dbReference type="InterPro" id="IPR000086">
    <property type="entry name" value="NUDIX_hydrolase_dom"/>
</dbReference>
<dbReference type="SUPFAM" id="SSF55811">
    <property type="entry name" value="Nudix"/>
    <property type="match status" value="1"/>
</dbReference>
<keyword evidence="4" id="KW-1185">Reference proteome</keyword>
<dbReference type="EMBL" id="CP041147">
    <property type="protein sequence ID" value="QDF64985.1"/>
    <property type="molecule type" value="Genomic_DNA"/>
</dbReference>
<protein>
    <submittedName>
        <fullName evidence="3">8-oxo-dGTP diphosphatase</fullName>
    </submittedName>
</protein>
<dbReference type="Proteomes" id="UP000315201">
    <property type="component" value="Chromosome"/>
</dbReference>
<dbReference type="Gene3D" id="3.90.79.10">
    <property type="entry name" value="Nucleoside Triphosphate Pyrophosphohydrolase"/>
    <property type="match status" value="1"/>
</dbReference>
<dbReference type="PANTHER" id="PTHR43736">
    <property type="entry name" value="ADP-RIBOSE PYROPHOSPHATASE"/>
    <property type="match status" value="1"/>
</dbReference>
<dbReference type="PANTHER" id="PTHR43736:SF1">
    <property type="entry name" value="DIHYDRONEOPTERIN TRIPHOSPHATE DIPHOSPHATASE"/>
    <property type="match status" value="1"/>
</dbReference>
<organism evidence="3 4">
    <name type="scientific">Mycoplasma nasistruthionis</name>
    <dbReference type="NCBI Taxonomy" id="353852"/>
    <lineage>
        <taxon>Bacteria</taxon>
        <taxon>Bacillati</taxon>
        <taxon>Mycoplasmatota</taxon>
        <taxon>Mollicutes</taxon>
        <taxon>Mycoplasmataceae</taxon>
        <taxon>Mycoplasma</taxon>
    </lineage>
</organism>
<feature type="domain" description="Nudix hydrolase" evidence="2">
    <location>
        <begin position="6"/>
        <end position="130"/>
    </location>
</feature>
<dbReference type="CDD" id="cd18875">
    <property type="entry name" value="NUDIX_Hydrolase"/>
    <property type="match status" value="1"/>
</dbReference>
<comment type="similarity">
    <text evidence="1">Belongs to the Nudix hydrolase family.</text>
</comment>